<accession>A0ABP0EGW9</accession>
<evidence type="ECO:0000256" key="7">
    <source>
        <dbReference type="SAM" id="MobiDB-lite"/>
    </source>
</evidence>
<dbReference type="PROSITE" id="PS51910">
    <property type="entry name" value="GH18_2"/>
    <property type="match status" value="1"/>
</dbReference>
<evidence type="ECO:0000256" key="1">
    <source>
        <dbReference type="ARBA" id="ARBA00004191"/>
    </source>
</evidence>
<evidence type="ECO:0000256" key="8">
    <source>
        <dbReference type="SAM" id="SignalP"/>
    </source>
</evidence>
<protein>
    <recommendedName>
        <fullName evidence="9">GH18 domain-containing protein</fullName>
    </recommendedName>
</protein>
<sequence length="855" mass="90026">MLSSVVYSLLATALLCKDVAASQLAAYWGQNSGGTQGRLKEYCDSNTADIIILSFLNNFPDDLNVNFSNQCGDYYPSGLLHCSAIGEDITYCQKKGKTVLLSLGGSIGNYGVTVDNADELATTLWNKFGAGIDSERPFDDAVIDGFDYDMEGGDQSAIVVLSNALRAKYSKDPSKKYFLSASPQCVYPDANVGEALAHAEIDYTFVQFYNNYCSLDRQFNWNTWTAYVDTISPNKNNKIFIGLPGSPTSAGSGYVDISIIKETVKSIGCDPNFGGISLWDASSAWANSIDGRSYADNIRDIVDSVSRSCGSPSTQNSHTFPSTAPIPVSTASKSPIPGPNTSEDPVPIPMPITSDSSTSLTSSATPYYVNSTTSLAPQISTETDIHTTVITITSCSDDRCTTLPVTTGVTTITKDETSYTTYCPLTASSSFVPEFEISTTVIPVTSCDSYECTFETVTTESSTVTKDESSFTTYESISTRSSTLTKVSSSKFPFSTSTFVSHSSSSTEGVSSDSTVRSSTSTKVTSSNVPSSKSTVISHTTSSTKELSSDSTVTSSSAGISHATSSKLDISSTSASETATSSKFTSEVSSFSSSVTIAKSSHTAGKSTEIHTTVITITSCSDERCTKVPVTTGLTTVTKDETSYTTYCPLSSGGSIVTETDVSTTVITITSCSADKCTKFPVTTGLTTVTKDETSYTTYCPLTSPETTETVESTKFITLTSTIVGQSSSAISTQSSSSSVILSSEVVQYSSNVMPSSNVIHSLPSIVVTSSSARDAPPASKMGVSSSSDISAPTTFPTFPTTVSTSTLYNTATIPVHHSSKNATSPQVTINSEGMAVSITSSLALIMLSILAAIF</sequence>
<feature type="region of interest" description="Disordered" evidence="7">
    <location>
        <begin position="306"/>
        <end position="360"/>
    </location>
</feature>
<feature type="domain" description="GH18" evidence="9">
    <location>
        <begin position="22"/>
        <end position="305"/>
    </location>
</feature>
<evidence type="ECO:0000256" key="6">
    <source>
        <dbReference type="ARBA" id="ARBA00023295"/>
    </source>
</evidence>
<evidence type="ECO:0000256" key="2">
    <source>
        <dbReference type="ARBA" id="ARBA00022512"/>
    </source>
</evidence>
<keyword evidence="4" id="KW-0378">Hydrolase</keyword>
<dbReference type="InterPro" id="IPR001223">
    <property type="entry name" value="Glyco_hydro18_cat"/>
</dbReference>
<evidence type="ECO:0000313" key="11">
    <source>
        <dbReference type="Proteomes" id="UP001497600"/>
    </source>
</evidence>
<comment type="subcellular location">
    <subcellularLocation>
        <location evidence="1">Secreted</location>
        <location evidence="1">Cell wall</location>
    </subcellularLocation>
</comment>
<keyword evidence="11" id="KW-1185">Reference proteome</keyword>
<keyword evidence="2" id="KW-0964">Secreted</keyword>
<dbReference type="PANTHER" id="PTHR45708:SF49">
    <property type="entry name" value="ENDOCHITINASE"/>
    <property type="match status" value="1"/>
</dbReference>
<keyword evidence="6" id="KW-0326">Glycosidase</keyword>
<dbReference type="InterPro" id="IPR045321">
    <property type="entry name" value="Cts1-like"/>
</dbReference>
<feature type="compositionally biased region" description="Polar residues" evidence="7">
    <location>
        <begin position="329"/>
        <end position="343"/>
    </location>
</feature>
<evidence type="ECO:0000256" key="4">
    <source>
        <dbReference type="ARBA" id="ARBA00022801"/>
    </source>
</evidence>
<keyword evidence="2" id="KW-0134">Cell wall</keyword>
<dbReference type="EMBL" id="OZ004259">
    <property type="protein sequence ID" value="CAK7916390.1"/>
    <property type="molecule type" value="Genomic_DNA"/>
</dbReference>
<dbReference type="Gene3D" id="3.20.20.80">
    <property type="entry name" value="Glycosidases"/>
    <property type="match status" value="1"/>
</dbReference>
<dbReference type="SUPFAM" id="SSF51445">
    <property type="entry name" value="(Trans)glycosidases"/>
    <property type="match status" value="1"/>
</dbReference>
<dbReference type="PANTHER" id="PTHR45708">
    <property type="entry name" value="ENDOCHITINASE"/>
    <property type="match status" value="1"/>
</dbReference>
<feature type="signal peptide" evidence="8">
    <location>
        <begin position="1"/>
        <end position="21"/>
    </location>
</feature>
<name>A0ABP0EGW9_9ASCO</name>
<feature type="compositionally biased region" description="Low complexity" evidence="7">
    <location>
        <begin position="497"/>
        <end position="538"/>
    </location>
</feature>
<feature type="chain" id="PRO_5045472857" description="GH18 domain-containing protein" evidence="8">
    <location>
        <begin position="22"/>
        <end position="855"/>
    </location>
</feature>
<keyword evidence="3 8" id="KW-0732">Signal</keyword>
<keyword evidence="5" id="KW-0325">Glycoprotein</keyword>
<feature type="region of interest" description="Disordered" evidence="7">
    <location>
        <begin position="497"/>
        <end position="558"/>
    </location>
</feature>
<feature type="compositionally biased region" description="Polar residues" evidence="7">
    <location>
        <begin position="306"/>
        <end position="322"/>
    </location>
</feature>
<proteinExistence type="predicted"/>
<evidence type="ECO:0000256" key="3">
    <source>
        <dbReference type="ARBA" id="ARBA00022729"/>
    </source>
</evidence>
<dbReference type="InterPro" id="IPR017853">
    <property type="entry name" value="GH"/>
</dbReference>
<feature type="compositionally biased region" description="Low complexity" evidence="7">
    <location>
        <begin position="549"/>
        <end position="558"/>
    </location>
</feature>
<dbReference type="InterPro" id="IPR050542">
    <property type="entry name" value="Glycosyl_Hydrlase18_Chitinase"/>
</dbReference>
<evidence type="ECO:0000313" key="10">
    <source>
        <dbReference type="EMBL" id="CAK7916390.1"/>
    </source>
</evidence>
<dbReference type="InterPro" id="IPR025928">
    <property type="entry name" value="Flocculin_t3_rpt"/>
</dbReference>
<gene>
    <name evidence="10" type="ORF">CAAN4_G03598</name>
</gene>
<dbReference type="Pfam" id="PF13928">
    <property type="entry name" value="Flocculin_t3"/>
    <property type="match status" value="3"/>
</dbReference>
<dbReference type="Proteomes" id="UP001497600">
    <property type="component" value="Chromosome G"/>
</dbReference>
<organism evidence="10 11">
    <name type="scientific">[Candida] anglica</name>
    <dbReference type="NCBI Taxonomy" id="148631"/>
    <lineage>
        <taxon>Eukaryota</taxon>
        <taxon>Fungi</taxon>
        <taxon>Dikarya</taxon>
        <taxon>Ascomycota</taxon>
        <taxon>Saccharomycotina</taxon>
        <taxon>Pichiomycetes</taxon>
        <taxon>Debaryomycetaceae</taxon>
        <taxon>Kurtzmaniella</taxon>
    </lineage>
</organism>
<evidence type="ECO:0000259" key="9">
    <source>
        <dbReference type="PROSITE" id="PS51910"/>
    </source>
</evidence>
<evidence type="ECO:0000256" key="5">
    <source>
        <dbReference type="ARBA" id="ARBA00023180"/>
    </source>
</evidence>
<dbReference type="CDD" id="cd02877">
    <property type="entry name" value="GH18_hevamine_XipI_class_III"/>
    <property type="match status" value="1"/>
</dbReference>
<reference evidence="10 11" key="1">
    <citation type="submission" date="2024-01" db="EMBL/GenBank/DDBJ databases">
        <authorList>
            <consortium name="Genoscope - CEA"/>
            <person name="William W."/>
        </authorList>
    </citation>
    <scope>NUCLEOTIDE SEQUENCE [LARGE SCALE GENOMIC DNA]</scope>
    <source>
        <strain evidence="10 11">29B2s-10</strain>
    </source>
</reference>